<dbReference type="SUPFAM" id="SSF55874">
    <property type="entry name" value="ATPase domain of HSP90 chaperone/DNA topoisomerase II/histidine kinase"/>
    <property type="match status" value="1"/>
</dbReference>
<keyword evidence="5" id="KW-0418">Kinase</keyword>
<evidence type="ECO:0000313" key="8">
    <source>
        <dbReference type="EMBL" id="MFE3871146.1"/>
    </source>
</evidence>
<dbReference type="Proteomes" id="UP001600107">
    <property type="component" value="Unassembled WGS sequence"/>
</dbReference>
<keyword evidence="6" id="KW-1133">Transmembrane helix</keyword>
<gene>
    <name evidence="8" type="ORF">ACFX5F_07905</name>
</gene>
<dbReference type="PANTHER" id="PTHR42878:SF15">
    <property type="entry name" value="BACTERIOPHYTOCHROME"/>
    <property type="match status" value="1"/>
</dbReference>
<evidence type="ECO:0000256" key="6">
    <source>
        <dbReference type="SAM" id="Phobius"/>
    </source>
</evidence>
<dbReference type="InterPro" id="IPR036097">
    <property type="entry name" value="HisK_dim/P_sf"/>
</dbReference>
<keyword evidence="6" id="KW-0472">Membrane</keyword>
<keyword evidence="8" id="KW-0547">Nucleotide-binding</keyword>
<accession>A0ABW6I4E0</accession>
<dbReference type="RefSeq" id="WP_379851526.1">
    <property type="nucleotide sequence ID" value="NZ_JBHZPY010000005.1"/>
</dbReference>
<keyword evidence="4" id="KW-0808">Transferase</keyword>
<comment type="caution">
    <text evidence="8">The sequence shown here is derived from an EMBL/GenBank/DDBJ whole genome shotgun (WGS) entry which is preliminary data.</text>
</comment>
<dbReference type="EC" id="2.7.13.3" evidence="2"/>
<comment type="catalytic activity">
    <reaction evidence="1">
        <text>ATP + protein L-histidine = ADP + protein N-phospho-L-histidine.</text>
        <dbReference type="EC" id="2.7.13.3"/>
    </reaction>
</comment>
<dbReference type="Gene3D" id="1.10.287.130">
    <property type="match status" value="1"/>
</dbReference>
<dbReference type="SMART" id="SM00388">
    <property type="entry name" value="HisKA"/>
    <property type="match status" value="1"/>
</dbReference>
<keyword evidence="3" id="KW-0597">Phosphoprotein</keyword>
<evidence type="ECO:0000256" key="3">
    <source>
        <dbReference type="ARBA" id="ARBA00022553"/>
    </source>
</evidence>
<evidence type="ECO:0000256" key="2">
    <source>
        <dbReference type="ARBA" id="ARBA00012438"/>
    </source>
</evidence>
<dbReference type="InterPro" id="IPR003594">
    <property type="entry name" value="HATPase_dom"/>
</dbReference>
<dbReference type="PRINTS" id="PR00344">
    <property type="entry name" value="BCTRLSENSOR"/>
</dbReference>
<dbReference type="InterPro" id="IPR003661">
    <property type="entry name" value="HisK_dim/P_dom"/>
</dbReference>
<evidence type="ECO:0000313" key="9">
    <source>
        <dbReference type="Proteomes" id="UP001600107"/>
    </source>
</evidence>
<evidence type="ECO:0000256" key="1">
    <source>
        <dbReference type="ARBA" id="ARBA00000085"/>
    </source>
</evidence>
<evidence type="ECO:0000259" key="7">
    <source>
        <dbReference type="PROSITE" id="PS50109"/>
    </source>
</evidence>
<protein>
    <recommendedName>
        <fullName evidence="2">histidine kinase</fullName>
        <ecNumber evidence="2">2.7.13.3</ecNumber>
    </recommendedName>
</protein>
<dbReference type="PANTHER" id="PTHR42878">
    <property type="entry name" value="TWO-COMPONENT HISTIDINE KINASE"/>
    <property type="match status" value="1"/>
</dbReference>
<feature type="domain" description="Histidine kinase" evidence="7">
    <location>
        <begin position="250"/>
        <end position="460"/>
    </location>
</feature>
<reference evidence="8 9" key="1">
    <citation type="submission" date="2024-06" db="EMBL/GenBank/DDBJ databases">
        <title>Flavobacterium spp. isolated from glacier.</title>
        <authorList>
            <person name="Han D."/>
        </authorList>
    </citation>
    <scope>NUCLEOTIDE SEQUENCE [LARGE SCALE GENOMIC DNA]</scope>
    <source>
        <strain evidence="8 9">ZS1P70</strain>
    </source>
</reference>
<dbReference type="EMBL" id="JBHZPY010000005">
    <property type="protein sequence ID" value="MFE3871146.1"/>
    <property type="molecule type" value="Genomic_DNA"/>
</dbReference>
<dbReference type="PROSITE" id="PS50109">
    <property type="entry name" value="HIS_KIN"/>
    <property type="match status" value="1"/>
</dbReference>
<name>A0ABW6I4E0_9FLAO</name>
<evidence type="ECO:0000256" key="4">
    <source>
        <dbReference type="ARBA" id="ARBA00022679"/>
    </source>
</evidence>
<dbReference type="InterPro" id="IPR005467">
    <property type="entry name" value="His_kinase_dom"/>
</dbReference>
<proteinExistence type="predicted"/>
<evidence type="ECO:0000256" key="5">
    <source>
        <dbReference type="ARBA" id="ARBA00022777"/>
    </source>
</evidence>
<dbReference type="Gene3D" id="3.30.565.10">
    <property type="entry name" value="Histidine kinase-like ATPase, C-terminal domain"/>
    <property type="match status" value="1"/>
</dbReference>
<dbReference type="InterPro" id="IPR004358">
    <property type="entry name" value="Sig_transdc_His_kin-like_C"/>
</dbReference>
<keyword evidence="9" id="KW-1185">Reference proteome</keyword>
<feature type="transmembrane region" description="Helical" evidence="6">
    <location>
        <begin position="185"/>
        <end position="207"/>
    </location>
</feature>
<dbReference type="Pfam" id="PF02518">
    <property type="entry name" value="HATPase_c"/>
    <property type="match status" value="1"/>
</dbReference>
<keyword evidence="8" id="KW-0067">ATP-binding</keyword>
<dbReference type="CDD" id="cd00082">
    <property type="entry name" value="HisKA"/>
    <property type="match status" value="1"/>
</dbReference>
<sequence length="460" mass="53026">MKKKYLKKISIEKIVFFTILALGIFYLYFTYVRFSEDRTKRVLQIAKSIEVTLPKEYLKKLEIKPNDISKPEYQILKNNLKEVIRVNPEARFAYLLTQKNQKVYFIVDSEPENSKDYSPPGQEYTEADITTHQSFKNEKEIITEPSTDRWGTWVSAYIPIKDNITGKTIAVYGMDFDAKSWNRTLLFNLIESIVLIALFLLTALFLFKIIEKNKILNYDIINRRTEEEKLRNALLILKKKNEELDQFAYVISHDLKAPLRAIYSLSEWIQEDLVGATDDVHKNFKLLQGRIVRLENLINGVLEYSRIENSKKASEALDLKKMLIKIVETTVPSEGFEVYIADDFPVIIAEKKLIFKIFSNLITNAVNHNDKAIGKIECTYASLPDFHQFTIKDNGPGIAESYHTKVFGIFQTILARDVQENTGIGLSIVKKIIEGKSGKIYIESEENNGASFIFTLPKNT</sequence>
<dbReference type="SMART" id="SM00387">
    <property type="entry name" value="HATPase_c"/>
    <property type="match status" value="1"/>
</dbReference>
<keyword evidence="6" id="KW-0812">Transmembrane</keyword>
<dbReference type="InterPro" id="IPR036890">
    <property type="entry name" value="HATPase_C_sf"/>
</dbReference>
<dbReference type="SUPFAM" id="SSF47384">
    <property type="entry name" value="Homodimeric domain of signal transducing histidine kinase"/>
    <property type="match status" value="1"/>
</dbReference>
<dbReference type="InterPro" id="IPR050351">
    <property type="entry name" value="BphY/WalK/GraS-like"/>
</dbReference>
<organism evidence="8 9">
    <name type="scientific">Flavobacterium zhoui</name>
    <dbReference type="NCBI Taxonomy" id="3230414"/>
    <lineage>
        <taxon>Bacteria</taxon>
        <taxon>Pseudomonadati</taxon>
        <taxon>Bacteroidota</taxon>
        <taxon>Flavobacteriia</taxon>
        <taxon>Flavobacteriales</taxon>
        <taxon>Flavobacteriaceae</taxon>
        <taxon>Flavobacterium</taxon>
    </lineage>
</organism>
<dbReference type="GO" id="GO:0005524">
    <property type="term" value="F:ATP binding"/>
    <property type="evidence" value="ECO:0007669"/>
    <property type="project" value="UniProtKB-KW"/>
</dbReference>
<feature type="transmembrane region" description="Helical" evidence="6">
    <location>
        <begin position="12"/>
        <end position="31"/>
    </location>
</feature>
<dbReference type="Pfam" id="PF00512">
    <property type="entry name" value="HisKA"/>
    <property type="match status" value="1"/>
</dbReference>